<evidence type="ECO:0000256" key="6">
    <source>
        <dbReference type="RuleBase" id="RU361264"/>
    </source>
</evidence>
<protein>
    <recommendedName>
        <fullName evidence="6">Protein YIPF</fullName>
    </recommendedName>
</protein>
<accession>B4JA41</accession>
<dbReference type="GO" id="GO:0007283">
    <property type="term" value="P:spermatogenesis"/>
    <property type="evidence" value="ECO:0007669"/>
    <property type="project" value="EnsemblMetazoa"/>
</dbReference>
<name>B4JA41_DROGR</name>
<dbReference type="Pfam" id="PF04893">
    <property type="entry name" value="Yip1"/>
    <property type="match status" value="1"/>
</dbReference>
<feature type="transmembrane region" description="Helical" evidence="6">
    <location>
        <begin position="159"/>
        <end position="179"/>
    </location>
</feature>
<dbReference type="GO" id="GO:0005802">
    <property type="term" value="C:trans-Golgi network"/>
    <property type="evidence" value="ECO:0007669"/>
    <property type="project" value="TreeGrafter"/>
</dbReference>
<evidence type="ECO:0000256" key="3">
    <source>
        <dbReference type="ARBA" id="ARBA00022692"/>
    </source>
</evidence>
<dbReference type="GO" id="GO:0005801">
    <property type="term" value="C:cis-Golgi network"/>
    <property type="evidence" value="ECO:0007669"/>
    <property type="project" value="EnsemblMetazoa"/>
</dbReference>
<dbReference type="PhylomeDB" id="B4JA41"/>
<dbReference type="GO" id="GO:0000139">
    <property type="term" value="C:Golgi membrane"/>
    <property type="evidence" value="ECO:0007669"/>
    <property type="project" value="UniProtKB-SubCell"/>
</dbReference>
<keyword evidence="3 6" id="KW-0812">Transmembrane</keyword>
<dbReference type="InParanoid" id="B4JA41"/>
<reference evidence="8 9" key="1">
    <citation type="journal article" date="2007" name="Nature">
        <title>Evolution of genes and genomes on the Drosophila phylogeny.</title>
        <authorList>
            <consortium name="Drosophila 12 Genomes Consortium"/>
            <person name="Clark A.G."/>
            <person name="Eisen M.B."/>
            <person name="Smith D.R."/>
            <person name="Bergman C.M."/>
            <person name="Oliver B."/>
            <person name="Markow T.A."/>
            <person name="Kaufman T.C."/>
            <person name="Kellis M."/>
            <person name="Gelbart W."/>
            <person name="Iyer V.N."/>
            <person name="Pollard D.A."/>
            <person name="Sackton T.B."/>
            <person name="Larracuente A.M."/>
            <person name="Singh N.D."/>
            <person name="Abad J.P."/>
            <person name="Abt D.N."/>
            <person name="Adryan B."/>
            <person name="Aguade M."/>
            <person name="Akashi H."/>
            <person name="Anderson W.W."/>
            <person name="Aquadro C.F."/>
            <person name="Ardell D.H."/>
            <person name="Arguello R."/>
            <person name="Artieri C.G."/>
            <person name="Barbash D.A."/>
            <person name="Barker D."/>
            <person name="Barsanti P."/>
            <person name="Batterham P."/>
            <person name="Batzoglou S."/>
            <person name="Begun D."/>
            <person name="Bhutkar A."/>
            <person name="Blanco E."/>
            <person name="Bosak S.A."/>
            <person name="Bradley R.K."/>
            <person name="Brand A.D."/>
            <person name="Brent M.R."/>
            <person name="Brooks A.N."/>
            <person name="Brown R.H."/>
            <person name="Butlin R.K."/>
            <person name="Caggese C."/>
            <person name="Calvi B.R."/>
            <person name="Bernardo de Carvalho A."/>
            <person name="Caspi A."/>
            <person name="Castrezana S."/>
            <person name="Celniker S.E."/>
            <person name="Chang J.L."/>
            <person name="Chapple C."/>
            <person name="Chatterji S."/>
            <person name="Chinwalla A."/>
            <person name="Civetta A."/>
            <person name="Clifton S.W."/>
            <person name="Comeron J.M."/>
            <person name="Costello J.C."/>
            <person name="Coyne J.A."/>
            <person name="Daub J."/>
            <person name="David R.G."/>
            <person name="Delcher A.L."/>
            <person name="Delehaunty K."/>
            <person name="Do C.B."/>
            <person name="Ebling H."/>
            <person name="Edwards K."/>
            <person name="Eickbush T."/>
            <person name="Evans J.D."/>
            <person name="Filipski A."/>
            <person name="Findeiss S."/>
            <person name="Freyhult E."/>
            <person name="Fulton L."/>
            <person name="Fulton R."/>
            <person name="Garcia A.C."/>
            <person name="Gardiner A."/>
            <person name="Garfield D.A."/>
            <person name="Garvin B.E."/>
            <person name="Gibson G."/>
            <person name="Gilbert D."/>
            <person name="Gnerre S."/>
            <person name="Godfrey J."/>
            <person name="Good R."/>
            <person name="Gotea V."/>
            <person name="Gravely B."/>
            <person name="Greenberg A.J."/>
            <person name="Griffiths-Jones S."/>
            <person name="Gross S."/>
            <person name="Guigo R."/>
            <person name="Gustafson E.A."/>
            <person name="Haerty W."/>
            <person name="Hahn M.W."/>
            <person name="Halligan D.L."/>
            <person name="Halpern A.L."/>
            <person name="Halter G.M."/>
            <person name="Han M.V."/>
            <person name="Heger A."/>
            <person name="Hillier L."/>
            <person name="Hinrichs A.S."/>
            <person name="Holmes I."/>
            <person name="Hoskins R.A."/>
            <person name="Hubisz M.J."/>
            <person name="Hultmark D."/>
            <person name="Huntley M.A."/>
            <person name="Jaffe D.B."/>
            <person name="Jagadeeshan S."/>
            <person name="Jeck W.R."/>
            <person name="Johnson J."/>
            <person name="Jones C.D."/>
            <person name="Jordan W.C."/>
            <person name="Karpen G.H."/>
            <person name="Kataoka E."/>
            <person name="Keightley P.D."/>
            <person name="Kheradpour P."/>
            <person name="Kirkness E.F."/>
            <person name="Koerich L.B."/>
            <person name="Kristiansen K."/>
            <person name="Kudrna D."/>
            <person name="Kulathinal R.J."/>
            <person name="Kumar S."/>
            <person name="Kwok R."/>
            <person name="Lander E."/>
            <person name="Langley C.H."/>
            <person name="Lapoint R."/>
            <person name="Lazzaro B.P."/>
            <person name="Lee S.J."/>
            <person name="Levesque L."/>
            <person name="Li R."/>
            <person name="Lin C.F."/>
            <person name="Lin M.F."/>
            <person name="Lindblad-Toh K."/>
            <person name="Llopart A."/>
            <person name="Long M."/>
            <person name="Low L."/>
            <person name="Lozovsky E."/>
            <person name="Lu J."/>
            <person name="Luo M."/>
            <person name="Machado C.A."/>
            <person name="Makalowski W."/>
            <person name="Marzo M."/>
            <person name="Matsuda M."/>
            <person name="Matzkin L."/>
            <person name="McAllister B."/>
            <person name="McBride C.S."/>
            <person name="McKernan B."/>
            <person name="McKernan K."/>
            <person name="Mendez-Lago M."/>
            <person name="Minx P."/>
            <person name="Mollenhauer M.U."/>
            <person name="Montooth K."/>
            <person name="Mount S.M."/>
            <person name="Mu X."/>
            <person name="Myers E."/>
            <person name="Negre B."/>
            <person name="Newfeld S."/>
            <person name="Nielsen R."/>
            <person name="Noor M.A."/>
            <person name="O'Grady P."/>
            <person name="Pachter L."/>
            <person name="Papaceit M."/>
            <person name="Parisi M.J."/>
            <person name="Parisi M."/>
            <person name="Parts L."/>
            <person name="Pedersen J.S."/>
            <person name="Pesole G."/>
            <person name="Phillippy A.M."/>
            <person name="Ponting C.P."/>
            <person name="Pop M."/>
            <person name="Porcelli D."/>
            <person name="Powell J.R."/>
            <person name="Prohaska S."/>
            <person name="Pruitt K."/>
            <person name="Puig M."/>
            <person name="Quesneville H."/>
            <person name="Ram K.R."/>
            <person name="Rand D."/>
            <person name="Rasmussen M.D."/>
            <person name="Reed L.K."/>
            <person name="Reenan R."/>
            <person name="Reily A."/>
            <person name="Remington K.A."/>
            <person name="Rieger T.T."/>
            <person name="Ritchie M.G."/>
            <person name="Robin C."/>
            <person name="Rogers Y.H."/>
            <person name="Rohde C."/>
            <person name="Rozas J."/>
            <person name="Rubenfield M.J."/>
            <person name="Ruiz A."/>
            <person name="Russo S."/>
            <person name="Salzberg S.L."/>
            <person name="Sanchez-Gracia A."/>
            <person name="Saranga D.J."/>
            <person name="Sato H."/>
            <person name="Schaeffer S.W."/>
            <person name="Schatz M.C."/>
            <person name="Schlenke T."/>
            <person name="Schwartz R."/>
            <person name="Segarra C."/>
            <person name="Singh R.S."/>
            <person name="Sirot L."/>
            <person name="Sirota M."/>
            <person name="Sisneros N.B."/>
            <person name="Smith C.D."/>
            <person name="Smith T.F."/>
            <person name="Spieth J."/>
            <person name="Stage D.E."/>
            <person name="Stark A."/>
            <person name="Stephan W."/>
            <person name="Strausberg R.L."/>
            <person name="Strempel S."/>
            <person name="Sturgill D."/>
            <person name="Sutton G."/>
            <person name="Sutton G.G."/>
            <person name="Tao W."/>
            <person name="Teichmann S."/>
            <person name="Tobari Y.N."/>
            <person name="Tomimura Y."/>
            <person name="Tsolas J.M."/>
            <person name="Valente V.L."/>
            <person name="Venter E."/>
            <person name="Venter J.C."/>
            <person name="Vicario S."/>
            <person name="Vieira F.G."/>
            <person name="Vilella A.J."/>
            <person name="Villasante A."/>
            <person name="Walenz B."/>
            <person name="Wang J."/>
            <person name="Wasserman M."/>
            <person name="Watts T."/>
            <person name="Wilson D."/>
            <person name="Wilson R.K."/>
            <person name="Wing R.A."/>
            <person name="Wolfner M.F."/>
            <person name="Wong A."/>
            <person name="Wong G.K."/>
            <person name="Wu C.I."/>
            <person name="Wu G."/>
            <person name="Yamamoto D."/>
            <person name="Yang H.P."/>
            <person name="Yang S.P."/>
            <person name="Yorke J.A."/>
            <person name="Yoshida K."/>
            <person name="Zdobnov E."/>
            <person name="Zhang P."/>
            <person name="Zhang Y."/>
            <person name="Zimin A.V."/>
            <person name="Baldwin J."/>
            <person name="Abdouelleil A."/>
            <person name="Abdulkadir J."/>
            <person name="Abebe A."/>
            <person name="Abera B."/>
            <person name="Abreu J."/>
            <person name="Acer S.C."/>
            <person name="Aftuck L."/>
            <person name="Alexander A."/>
            <person name="An P."/>
            <person name="Anderson E."/>
            <person name="Anderson S."/>
            <person name="Arachi H."/>
            <person name="Azer M."/>
            <person name="Bachantsang P."/>
            <person name="Barry A."/>
            <person name="Bayul T."/>
            <person name="Berlin A."/>
            <person name="Bessette D."/>
            <person name="Bloom T."/>
            <person name="Blye J."/>
            <person name="Boguslavskiy L."/>
            <person name="Bonnet C."/>
            <person name="Boukhgalter B."/>
            <person name="Bourzgui I."/>
            <person name="Brown A."/>
            <person name="Cahill P."/>
            <person name="Channer S."/>
            <person name="Cheshatsang Y."/>
            <person name="Chuda L."/>
            <person name="Citroen M."/>
            <person name="Collymore A."/>
            <person name="Cooke P."/>
            <person name="Costello M."/>
            <person name="D'Aco K."/>
            <person name="Daza R."/>
            <person name="De Haan G."/>
            <person name="DeGray S."/>
            <person name="DeMaso C."/>
            <person name="Dhargay N."/>
            <person name="Dooley K."/>
            <person name="Dooley E."/>
            <person name="Doricent M."/>
            <person name="Dorje P."/>
            <person name="Dorjee K."/>
            <person name="Dupes A."/>
            <person name="Elong R."/>
            <person name="Falk J."/>
            <person name="Farina A."/>
            <person name="Faro S."/>
            <person name="Ferguson D."/>
            <person name="Fisher S."/>
            <person name="Foley C.D."/>
            <person name="Franke A."/>
            <person name="Friedrich D."/>
            <person name="Gadbois L."/>
            <person name="Gearin G."/>
            <person name="Gearin C.R."/>
            <person name="Giannoukos G."/>
            <person name="Goode T."/>
            <person name="Graham J."/>
            <person name="Grandbois E."/>
            <person name="Grewal S."/>
            <person name="Gyaltsen K."/>
            <person name="Hafez N."/>
            <person name="Hagos B."/>
            <person name="Hall J."/>
            <person name="Henson C."/>
            <person name="Hollinger A."/>
            <person name="Honan T."/>
            <person name="Huard M.D."/>
            <person name="Hughes L."/>
            <person name="Hurhula B."/>
            <person name="Husby M.E."/>
            <person name="Kamat A."/>
            <person name="Kanga B."/>
            <person name="Kashin S."/>
            <person name="Khazanovich D."/>
            <person name="Kisner P."/>
            <person name="Lance K."/>
            <person name="Lara M."/>
            <person name="Lee W."/>
            <person name="Lennon N."/>
            <person name="Letendre F."/>
            <person name="LeVine R."/>
            <person name="Lipovsky A."/>
            <person name="Liu X."/>
            <person name="Liu J."/>
            <person name="Liu S."/>
            <person name="Lokyitsang T."/>
            <person name="Lokyitsang Y."/>
            <person name="Lubonja R."/>
            <person name="Lui A."/>
            <person name="MacDonald P."/>
            <person name="Magnisalis V."/>
            <person name="Maru K."/>
            <person name="Matthews C."/>
            <person name="McCusker W."/>
            <person name="McDonough S."/>
            <person name="Mehta T."/>
            <person name="Meldrim J."/>
            <person name="Meneus L."/>
            <person name="Mihai O."/>
            <person name="Mihalev A."/>
            <person name="Mihova T."/>
            <person name="Mittelman R."/>
            <person name="Mlenga V."/>
            <person name="Montmayeur A."/>
            <person name="Mulrain L."/>
            <person name="Navidi A."/>
            <person name="Naylor J."/>
            <person name="Negash T."/>
            <person name="Nguyen T."/>
            <person name="Nguyen N."/>
            <person name="Nicol R."/>
            <person name="Norbu C."/>
            <person name="Norbu N."/>
            <person name="Novod N."/>
            <person name="O'Neill B."/>
            <person name="Osman S."/>
            <person name="Markiewicz E."/>
            <person name="Oyono O.L."/>
            <person name="Patti C."/>
            <person name="Phunkhang P."/>
            <person name="Pierre F."/>
            <person name="Priest M."/>
            <person name="Raghuraman S."/>
            <person name="Rege F."/>
            <person name="Reyes R."/>
            <person name="Rise C."/>
            <person name="Rogov P."/>
            <person name="Ross K."/>
            <person name="Ryan E."/>
            <person name="Settipalli S."/>
            <person name="Shea T."/>
            <person name="Sherpa N."/>
            <person name="Shi L."/>
            <person name="Shih D."/>
            <person name="Sparrow T."/>
            <person name="Spaulding J."/>
            <person name="Stalker J."/>
            <person name="Stange-Thomann N."/>
            <person name="Stavropoulos S."/>
            <person name="Stone C."/>
            <person name="Strader C."/>
            <person name="Tesfaye S."/>
            <person name="Thomson T."/>
            <person name="Thoulutsang Y."/>
            <person name="Thoulutsang D."/>
            <person name="Topham K."/>
            <person name="Topping I."/>
            <person name="Tsamla T."/>
            <person name="Vassiliev H."/>
            <person name="Vo A."/>
            <person name="Wangchuk T."/>
            <person name="Wangdi T."/>
            <person name="Weiand M."/>
            <person name="Wilkinson J."/>
            <person name="Wilson A."/>
            <person name="Yadav S."/>
            <person name="Young G."/>
            <person name="Yu Q."/>
            <person name="Zembek L."/>
            <person name="Zhong D."/>
            <person name="Zimmer A."/>
            <person name="Zwirko Z."/>
            <person name="Jaffe D.B."/>
            <person name="Alvarez P."/>
            <person name="Brockman W."/>
            <person name="Butler J."/>
            <person name="Chin C."/>
            <person name="Gnerre S."/>
            <person name="Grabherr M."/>
            <person name="Kleber M."/>
            <person name="Mauceli E."/>
            <person name="MacCallum I."/>
        </authorList>
    </citation>
    <scope>NUCLEOTIDE SEQUENCE [LARGE SCALE GENOMIC DNA]</scope>
    <source>
        <strain evidence="9">Tucson 15287-2541.00</strain>
    </source>
</reference>
<keyword evidence="9" id="KW-1185">Reference proteome</keyword>
<dbReference type="GO" id="GO:0070971">
    <property type="term" value="C:endoplasmic reticulum exit site"/>
    <property type="evidence" value="ECO:0007669"/>
    <property type="project" value="EnsemblMetazoa"/>
</dbReference>
<comment type="subcellular location">
    <subcellularLocation>
        <location evidence="6">Golgi apparatus membrane</location>
        <topology evidence="6">Multi-pass membrane protein</topology>
    </subcellularLocation>
    <subcellularLocation>
        <location evidence="1">Membrane</location>
        <topology evidence="1">Multi-pass membrane protein</topology>
    </subcellularLocation>
</comment>
<dbReference type="HOGENOM" id="CLU_074741_2_0_1"/>
<dbReference type="EMBL" id="CH916368">
    <property type="protein sequence ID" value="EDW03715.1"/>
    <property type="molecule type" value="Genomic_DNA"/>
</dbReference>
<feature type="transmembrane region" description="Helical" evidence="6">
    <location>
        <begin position="186"/>
        <end position="210"/>
    </location>
</feature>
<dbReference type="FunCoup" id="B4JA41">
    <property type="interactions" value="2257"/>
</dbReference>
<dbReference type="GO" id="GO:1905808">
    <property type="term" value="P:positive regulation of synapse pruning"/>
    <property type="evidence" value="ECO:0007669"/>
    <property type="project" value="EnsemblMetazoa"/>
</dbReference>
<evidence type="ECO:0000259" key="7">
    <source>
        <dbReference type="Pfam" id="PF04893"/>
    </source>
</evidence>
<evidence type="ECO:0000256" key="5">
    <source>
        <dbReference type="ARBA" id="ARBA00023136"/>
    </source>
</evidence>
<feature type="transmembrane region" description="Helical" evidence="6">
    <location>
        <begin position="248"/>
        <end position="265"/>
    </location>
</feature>
<comment type="caution">
    <text evidence="6">Lacks conserved residue(s) required for the propagation of feature annotation.</text>
</comment>
<dbReference type="AlphaFoldDB" id="B4JA41"/>
<sequence>MSQFGRPNEFYASGASAETSYNFDMPEFGQELNFQSFDNTQPSVPPNYDAAYSNAPNQGLGGFYDPTAYTDNSYAPDQTFKQGGAAGGAAGNEFEDEPPLLEELGINPNHIFQKTLAVLNPFRGTEQQILQDTDMAGPLVFCLTLGGILLLSGKVTFSYIYGIGVMGCIFFYCLLSLMVTRSQVTFGAVASVLGYCLLPMVLLSGINILITIQGTLGLIVSGISILWCAISASKLFATAFSMDHQQLLIAYPCAVLYGGFALITIY</sequence>
<proteinExistence type="inferred from homology"/>
<evidence type="ECO:0000256" key="4">
    <source>
        <dbReference type="ARBA" id="ARBA00022989"/>
    </source>
</evidence>
<evidence type="ECO:0000313" key="8">
    <source>
        <dbReference type="EMBL" id="EDW03715.1"/>
    </source>
</evidence>
<dbReference type="InterPro" id="IPR045231">
    <property type="entry name" value="Yip1/4-like"/>
</dbReference>
<gene>
    <name evidence="8" type="primary">Dgri\GH10351</name>
    <name evidence="8" type="ORF">Dgri_GH10351</name>
</gene>
<evidence type="ECO:0000256" key="2">
    <source>
        <dbReference type="ARBA" id="ARBA00010596"/>
    </source>
</evidence>
<dbReference type="STRING" id="7222.B4JA41"/>
<feature type="transmembrane region" description="Helical" evidence="6">
    <location>
        <begin position="216"/>
        <end position="236"/>
    </location>
</feature>
<dbReference type="Proteomes" id="UP000001070">
    <property type="component" value="Unassembled WGS sequence"/>
</dbReference>
<dbReference type="GO" id="GO:0048280">
    <property type="term" value="P:vesicle fusion with Golgi apparatus"/>
    <property type="evidence" value="ECO:0007669"/>
    <property type="project" value="TreeGrafter"/>
</dbReference>
<dbReference type="OrthoDB" id="440385at2759"/>
<keyword evidence="4 6" id="KW-1133">Transmembrane helix</keyword>
<dbReference type="OMA" id="HIRAKSM"/>
<feature type="domain" description="Yip1" evidence="7">
    <location>
        <begin position="120"/>
        <end position="263"/>
    </location>
</feature>
<evidence type="ECO:0000313" key="9">
    <source>
        <dbReference type="Proteomes" id="UP000001070"/>
    </source>
</evidence>
<dbReference type="InterPro" id="IPR006977">
    <property type="entry name" value="Yip1_dom"/>
</dbReference>
<evidence type="ECO:0000256" key="1">
    <source>
        <dbReference type="ARBA" id="ARBA00004141"/>
    </source>
</evidence>
<dbReference type="PANTHER" id="PTHR21236:SF2">
    <property type="entry name" value="PROTEIN YIPF"/>
    <property type="match status" value="1"/>
</dbReference>
<dbReference type="eggNOG" id="KOG3103">
    <property type="taxonomic scope" value="Eukaryota"/>
</dbReference>
<keyword evidence="5 6" id="KW-0472">Membrane</keyword>
<dbReference type="KEGG" id="dgr:6562097"/>
<dbReference type="GO" id="GO:0006888">
    <property type="term" value="P:endoplasmic reticulum to Golgi vesicle-mediated transport"/>
    <property type="evidence" value="ECO:0007669"/>
    <property type="project" value="InterPro"/>
</dbReference>
<comment type="similarity">
    <text evidence="2 6">Belongs to the YIP1 family.</text>
</comment>
<organism evidence="9">
    <name type="scientific">Drosophila grimshawi</name>
    <name type="common">Hawaiian fruit fly</name>
    <name type="synonym">Idiomyia grimshawi</name>
    <dbReference type="NCBI Taxonomy" id="7222"/>
    <lineage>
        <taxon>Eukaryota</taxon>
        <taxon>Metazoa</taxon>
        <taxon>Ecdysozoa</taxon>
        <taxon>Arthropoda</taxon>
        <taxon>Hexapoda</taxon>
        <taxon>Insecta</taxon>
        <taxon>Pterygota</taxon>
        <taxon>Neoptera</taxon>
        <taxon>Endopterygota</taxon>
        <taxon>Diptera</taxon>
        <taxon>Brachycera</taxon>
        <taxon>Muscomorpha</taxon>
        <taxon>Ephydroidea</taxon>
        <taxon>Drosophilidae</taxon>
        <taxon>Drosophila</taxon>
        <taxon>Hawaiian Drosophila</taxon>
    </lineage>
</organism>
<dbReference type="PANTHER" id="PTHR21236">
    <property type="entry name" value="GOLGI MEMBRANE PROTEIN YIP1"/>
    <property type="match status" value="1"/>
</dbReference>